<dbReference type="EMBL" id="JAVHJV010000012">
    <property type="protein sequence ID" value="KAK5938870.1"/>
    <property type="molecule type" value="Genomic_DNA"/>
</dbReference>
<dbReference type="Pfam" id="PF11951">
    <property type="entry name" value="Fungal_trans_2"/>
    <property type="match status" value="1"/>
</dbReference>
<feature type="compositionally biased region" description="Basic and acidic residues" evidence="6">
    <location>
        <begin position="1"/>
        <end position="30"/>
    </location>
</feature>
<dbReference type="PANTHER" id="PTHR37534">
    <property type="entry name" value="TRANSCRIPTIONAL ACTIVATOR PROTEIN UGA3"/>
    <property type="match status" value="1"/>
</dbReference>
<dbReference type="GeneID" id="90002511"/>
<feature type="compositionally biased region" description="Polar residues" evidence="6">
    <location>
        <begin position="122"/>
        <end position="134"/>
    </location>
</feature>
<evidence type="ECO:0000313" key="8">
    <source>
        <dbReference type="EMBL" id="KAK5938870.1"/>
    </source>
</evidence>
<evidence type="ECO:0000259" key="7">
    <source>
        <dbReference type="PROSITE" id="PS50048"/>
    </source>
</evidence>
<evidence type="ECO:0000256" key="4">
    <source>
        <dbReference type="ARBA" id="ARBA00023163"/>
    </source>
</evidence>
<dbReference type="PANTHER" id="PTHR37534:SF23">
    <property type="entry name" value="ZN(II)2CYS6 TRANSCRIPTION FACTOR (EUROFUNG)"/>
    <property type="match status" value="1"/>
</dbReference>
<keyword evidence="2" id="KW-0805">Transcription regulation</keyword>
<feature type="region of interest" description="Disordered" evidence="6">
    <location>
        <begin position="1"/>
        <end position="50"/>
    </location>
</feature>
<evidence type="ECO:0000313" key="9">
    <source>
        <dbReference type="Proteomes" id="UP001334248"/>
    </source>
</evidence>
<proteinExistence type="predicted"/>
<dbReference type="RefSeq" id="XP_064726960.1">
    <property type="nucleotide sequence ID" value="XM_064877458.1"/>
</dbReference>
<dbReference type="InterPro" id="IPR036864">
    <property type="entry name" value="Zn2-C6_fun-type_DNA-bd_sf"/>
</dbReference>
<name>A0ABR0RF31_9EURO</name>
<feature type="region of interest" description="Disordered" evidence="6">
    <location>
        <begin position="114"/>
        <end position="134"/>
    </location>
</feature>
<evidence type="ECO:0000256" key="1">
    <source>
        <dbReference type="ARBA" id="ARBA00004123"/>
    </source>
</evidence>
<dbReference type="PROSITE" id="PS00463">
    <property type="entry name" value="ZN2_CY6_FUNGAL_1"/>
    <property type="match status" value="1"/>
</dbReference>
<dbReference type="InterPro" id="IPR021858">
    <property type="entry name" value="Fun_TF"/>
</dbReference>
<keyword evidence="5" id="KW-0539">Nucleus</keyword>
<gene>
    <name evidence="8" type="ORF">PMZ80_009062</name>
</gene>
<dbReference type="Proteomes" id="UP001334248">
    <property type="component" value="Unassembled WGS sequence"/>
</dbReference>
<sequence>MAKKVKVEHNLAEMGLKEELQNGLMEDKADSGSPKQPSKKKKVASTRRRTKTGCLTCRQRRVKCDETKPTCRNCEKSRRQCAGYQPTTIQRPHQVPQNLPMEHPFYQYQTPSGVSPGMHAQTPPSSLQHSQGGISSAFSEAQQQNTLGVAPPTTYNIAHAEHEWPYQSEYIFDDTARWSPGQGSWFSSREERLCIASAATSQALLPITLDSANHTGPVEYLTASTRSRYYAPGEPEDPDDPWDVESDDDDFDTRDALVSFQSPRSLILDERMAYLLRHFCNILRPCISIFERPLAHDGSSTFGEKLPHLALSSRGLLHGLMAVSALHLAVLHHTSEVVPLKHFVIASKKLNKLLMSPKQRHNLETLSLCLLLAFYSVMLGDHAKWMMHLKGCSAFLMEHDFGGMAREVRHLRATLKAELSDCRGRNEHNNRCEHAPAAGLPQIMLRDQDWDLDEALIAKLTGLEINYAGQAQPFAQSAAQTNPTDDSIEEWRTKMDLLFWYLKMDVFQSTLSGDRLLLSYDKWRYFPPRGKIGSAESVYATMDHLLLVLGRLADFGAKDRVRKQQKITASGGNWTPDPQYFAMPQRRPTAERSFGPGHATLHTDTANRPSANEGRARAPRTSNNQTRSKRAPPMFYGMMPSPKIPPSMLSEFRIMDTELRRSSRSDMPKPRKSDDVGIEMQTKHALAEYLAIAEGLEIWEKSLNHEFEAWQPPALSTNAPFTPALRYADPTIACMWAFYHFGRILLRRYHPASPPAMMMSAAVNSPFTNEDAQAIGRINAGLLESQAELAKAGSTNPTLVAALQELTFPLMFAGVQYQDPAQRSWTIDNLLDVARDSGWKSAFSVASALETAWTAQGGYERTLKRRSPTDAKRYDAVLSASGDAAVTPEEQHENRFDSHDRRLIDRFSDLRAYWAIGVISTSDDIEQMLGQMKINSSS</sequence>
<evidence type="ECO:0000256" key="2">
    <source>
        <dbReference type="ARBA" id="ARBA00023015"/>
    </source>
</evidence>
<keyword evidence="4" id="KW-0804">Transcription</keyword>
<feature type="domain" description="Zn(2)-C6 fungal-type" evidence="7">
    <location>
        <begin position="53"/>
        <end position="81"/>
    </location>
</feature>
<accession>A0ABR0RF31</accession>
<organism evidence="8 9">
    <name type="scientific">Knufia obscura</name>
    <dbReference type="NCBI Taxonomy" id="1635080"/>
    <lineage>
        <taxon>Eukaryota</taxon>
        <taxon>Fungi</taxon>
        <taxon>Dikarya</taxon>
        <taxon>Ascomycota</taxon>
        <taxon>Pezizomycotina</taxon>
        <taxon>Eurotiomycetes</taxon>
        <taxon>Chaetothyriomycetidae</taxon>
        <taxon>Chaetothyriales</taxon>
        <taxon>Trichomeriaceae</taxon>
        <taxon>Knufia</taxon>
    </lineage>
</organism>
<dbReference type="CDD" id="cd00067">
    <property type="entry name" value="GAL4"/>
    <property type="match status" value="1"/>
</dbReference>
<dbReference type="SMART" id="SM00066">
    <property type="entry name" value="GAL4"/>
    <property type="match status" value="1"/>
</dbReference>
<protein>
    <recommendedName>
        <fullName evidence="7">Zn(2)-C6 fungal-type domain-containing protein</fullName>
    </recommendedName>
</protein>
<keyword evidence="9" id="KW-1185">Reference proteome</keyword>
<feature type="region of interest" description="Disordered" evidence="6">
    <location>
        <begin position="566"/>
        <end position="638"/>
    </location>
</feature>
<evidence type="ECO:0000256" key="6">
    <source>
        <dbReference type="SAM" id="MobiDB-lite"/>
    </source>
</evidence>
<comment type="caution">
    <text evidence="8">The sequence shown here is derived from an EMBL/GenBank/DDBJ whole genome shotgun (WGS) entry which is preliminary data.</text>
</comment>
<reference evidence="8 9" key="1">
    <citation type="journal article" date="2023" name="Res Sq">
        <title>Genomic and morphological characterization of Knufia obscura isolated from the Mars 2020 spacecraft assembly facility.</title>
        <authorList>
            <person name="Chander A.M."/>
            <person name="Teixeira M.M."/>
            <person name="Singh N.K."/>
            <person name="Williams M.P."/>
            <person name="Parker C.W."/>
            <person name="Leo P."/>
            <person name="Stajich J.E."/>
            <person name="Torok T."/>
            <person name="Tighe S."/>
            <person name="Mason C.E."/>
            <person name="Venkateswaran K."/>
        </authorList>
    </citation>
    <scope>NUCLEOTIDE SEQUENCE [LARGE SCALE GENOMIC DNA]</scope>
    <source>
        <strain evidence="8 9">CCFEE 5817</strain>
    </source>
</reference>
<evidence type="ECO:0000256" key="3">
    <source>
        <dbReference type="ARBA" id="ARBA00023125"/>
    </source>
</evidence>
<dbReference type="Gene3D" id="4.10.240.10">
    <property type="entry name" value="Zn(2)-C6 fungal-type DNA-binding domain"/>
    <property type="match status" value="1"/>
</dbReference>
<feature type="compositionally biased region" description="Basic residues" evidence="6">
    <location>
        <begin position="37"/>
        <end position="50"/>
    </location>
</feature>
<dbReference type="SUPFAM" id="SSF57701">
    <property type="entry name" value="Zn2/Cys6 DNA-binding domain"/>
    <property type="match status" value="1"/>
</dbReference>
<evidence type="ECO:0000256" key="5">
    <source>
        <dbReference type="ARBA" id="ARBA00023242"/>
    </source>
</evidence>
<keyword evidence="3" id="KW-0238">DNA-binding</keyword>
<comment type="subcellular location">
    <subcellularLocation>
        <location evidence="1">Nucleus</location>
    </subcellularLocation>
</comment>
<dbReference type="InterPro" id="IPR001138">
    <property type="entry name" value="Zn2Cys6_DnaBD"/>
</dbReference>
<dbReference type="Pfam" id="PF00172">
    <property type="entry name" value="Zn_clus"/>
    <property type="match status" value="1"/>
</dbReference>
<dbReference type="PROSITE" id="PS50048">
    <property type="entry name" value="ZN2_CY6_FUNGAL_2"/>
    <property type="match status" value="1"/>
</dbReference>